<gene>
    <name evidence="2" type="ORF">GCM10009654_39520</name>
</gene>
<name>A0ABN1UXC2_9ACTN</name>
<keyword evidence="3" id="KW-1185">Reference proteome</keyword>
<evidence type="ECO:0000256" key="1">
    <source>
        <dbReference type="SAM" id="Phobius"/>
    </source>
</evidence>
<organism evidence="2 3">
    <name type="scientific">Streptomyces hebeiensis</name>
    <dbReference type="NCBI Taxonomy" id="229486"/>
    <lineage>
        <taxon>Bacteria</taxon>
        <taxon>Bacillati</taxon>
        <taxon>Actinomycetota</taxon>
        <taxon>Actinomycetes</taxon>
        <taxon>Kitasatosporales</taxon>
        <taxon>Streptomycetaceae</taxon>
        <taxon>Streptomyces</taxon>
    </lineage>
</organism>
<evidence type="ECO:0008006" key="4">
    <source>
        <dbReference type="Google" id="ProtNLM"/>
    </source>
</evidence>
<feature type="transmembrane region" description="Helical" evidence="1">
    <location>
        <begin position="144"/>
        <end position="160"/>
    </location>
</feature>
<evidence type="ECO:0000313" key="2">
    <source>
        <dbReference type="EMBL" id="GAA1178329.1"/>
    </source>
</evidence>
<comment type="caution">
    <text evidence="2">The sequence shown here is derived from an EMBL/GenBank/DDBJ whole genome shotgun (WGS) entry which is preliminary data.</text>
</comment>
<keyword evidence="1" id="KW-1133">Transmembrane helix</keyword>
<keyword evidence="1" id="KW-0812">Transmembrane</keyword>
<sequence length="161" mass="16741">MKRMKRGRGASRRVLSFGRRVLMGCVALALLVAGVWSSWSDAQHVVLSKGREHGTLTVASCAEGVCTGPYAPEGPGGPRDGMRIEESVAVKKGERFAVVRKPDTDELVRTGTAGLLYAWVPLGGALLLASVVIGGGLRLTRTGWGAAVAGGALLLASFLAL</sequence>
<accession>A0ABN1UXC2</accession>
<dbReference type="Proteomes" id="UP001501371">
    <property type="component" value="Unassembled WGS sequence"/>
</dbReference>
<dbReference type="RefSeq" id="WP_425574105.1">
    <property type="nucleotide sequence ID" value="NZ_BAAAKV010000035.1"/>
</dbReference>
<dbReference type="EMBL" id="BAAAKV010000035">
    <property type="protein sequence ID" value="GAA1178329.1"/>
    <property type="molecule type" value="Genomic_DNA"/>
</dbReference>
<reference evidence="2 3" key="1">
    <citation type="journal article" date="2019" name="Int. J. Syst. Evol. Microbiol.">
        <title>The Global Catalogue of Microorganisms (GCM) 10K type strain sequencing project: providing services to taxonomists for standard genome sequencing and annotation.</title>
        <authorList>
            <consortium name="The Broad Institute Genomics Platform"/>
            <consortium name="The Broad Institute Genome Sequencing Center for Infectious Disease"/>
            <person name="Wu L."/>
            <person name="Ma J."/>
        </authorList>
    </citation>
    <scope>NUCLEOTIDE SEQUENCE [LARGE SCALE GENOMIC DNA]</scope>
    <source>
        <strain evidence="2 3">JCM 12696</strain>
    </source>
</reference>
<protein>
    <recommendedName>
        <fullName evidence="4">Integral membrane protein</fullName>
    </recommendedName>
</protein>
<keyword evidence="1" id="KW-0472">Membrane</keyword>
<evidence type="ECO:0000313" key="3">
    <source>
        <dbReference type="Proteomes" id="UP001501371"/>
    </source>
</evidence>
<proteinExistence type="predicted"/>
<feature type="transmembrane region" description="Helical" evidence="1">
    <location>
        <begin position="116"/>
        <end position="137"/>
    </location>
</feature>